<sequence length="442" mass="48126">MKQFFPFAAAMLLFASCSKNLVEQATSSESSTQATQVGIQAITTETVTVFRNGYVYPFEQSNGYGTIGTNGLGAWINPAGYTRVFFYPTGTGTIDVSIKVKAPAAGATLKIRLDSAGTTYNVVVNQTSSYVTLPVGTFTIASAQYHCLEIKAAAGNGSYLPDVESIMITSSLGLKYNKSVYRGAPATHLSYPVPADSSIEYYYSEMTVPTGADPLYSYYMSNGFSGGYFGIQVNSNTERRALFSIWSNYNTDDPNQIPADYAVTLVRKGTGVTHGNFGNEGSGGQSYYNAMWVTNNTYKFLVRAVAAGTHTKYTGWFYAPEAGNWKLIAEWDKAMTQGKLLSGLYSFVENYASNGNDFFKARYGNQWVRTVNGTWIELNKANFTTTASDAAHQRYDLGAGIENNVFHMYSGGFRLVGGLTYGQQITRPTTGTPPSINFTTLP</sequence>
<evidence type="ECO:0000313" key="3">
    <source>
        <dbReference type="EMBL" id="RAJ06986.1"/>
    </source>
</evidence>
<feature type="chain" id="PRO_5016257870" evidence="1">
    <location>
        <begin position="22"/>
        <end position="442"/>
    </location>
</feature>
<protein>
    <submittedName>
        <fullName evidence="3">Uncharacterized protein DUF5077</fullName>
    </submittedName>
</protein>
<dbReference type="InterPro" id="IPR021862">
    <property type="entry name" value="DUF3472"/>
</dbReference>
<reference evidence="3 4" key="1">
    <citation type="submission" date="2018-06" db="EMBL/GenBank/DDBJ databases">
        <title>Genomic Encyclopedia of Archaeal and Bacterial Type Strains, Phase II (KMG-II): from individual species to whole genera.</title>
        <authorList>
            <person name="Goeker M."/>
        </authorList>
    </citation>
    <scope>NUCLEOTIDE SEQUENCE [LARGE SCALE GENOMIC DNA]</scope>
    <source>
        <strain evidence="3 4">DSM 23857</strain>
    </source>
</reference>
<feature type="domain" description="DUF5077" evidence="2">
    <location>
        <begin position="51"/>
        <end position="171"/>
    </location>
</feature>
<dbReference type="Proteomes" id="UP000249547">
    <property type="component" value="Unassembled WGS sequence"/>
</dbReference>
<evidence type="ECO:0000313" key="4">
    <source>
        <dbReference type="Proteomes" id="UP000249547"/>
    </source>
</evidence>
<dbReference type="Pfam" id="PF11958">
    <property type="entry name" value="DUF3472"/>
    <property type="match status" value="1"/>
</dbReference>
<dbReference type="EMBL" id="QLLL01000003">
    <property type="protein sequence ID" value="RAJ06986.1"/>
    <property type="molecule type" value="Genomic_DNA"/>
</dbReference>
<proteinExistence type="predicted"/>
<evidence type="ECO:0000256" key="1">
    <source>
        <dbReference type="SAM" id="SignalP"/>
    </source>
</evidence>
<dbReference type="AlphaFoldDB" id="A0A327QQV8"/>
<keyword evidence="4" id="KW-1185">Reference proteome</keyword>
<dbReference type="InterPro" id="IPR031712">
    <property type="entry name" value="DUF5077"/>
</dbReference>
<comment type="caution">
    <text evidence="3">The sequence shown here is derived from an EMBL/GenBank/DDBJ whole genome shotgun (WGS) entry which is preliminary data.</text>
</comment>
<dbReference type="Pfam" id="PF16871">
    <property type="entry name" value="DUF5077"/>
    <property type="match status" value="1"/>
</dbReference>
<keyword evidence="1" id="KW-0732">Signal</keyword>
<gene>
    <name evidence="3" type="ORF">LX64_02114</name>
</gene>
<evidence type="ECO:0000259" key="2">
    <source>
        <dbReference type="Pfam" id="PF16871"/>
    </source>
</evidence>
<accession>A0A327QQV8</accession>
<feature type="signal peptide" evidence="1">
    <location>
        <begin position="1"/>
        <end position="21"/>
    </location>
</feature>
<name>A0A327QQV8_9BACT</name>
<dbReference type="PROSITE" id="PS51257">
    <property type="entry name" value="PROKAR_LIPOPROTEIN"/>
    <property type="match status" value="1"/>
</dbReference>
<organism evidence="3 4">
    <name type="scientific">Chitinophaga skermanii</name>
    <dbReference type="NCBI Taxonomy" id="331697"/>
    <lineage>
        <taxon>Bacteria</taxon>
        <taxon>Pseudomonadati</taxon>
        <taxon>Bacteroidota</taxon>
        <taxon>Chitinophagia</taxon>
        <taxon>Chitinophagales</taxon>
        <taxon>Chitinophagaceae</taxon>
        <taxon>Chitinophaga</taxon>
    </lineage>
</organism>
<dbReference type="OrthoDB" id="6014523at2"/>
<dbReference type="RefSeq" id="WP_111597558.1">
    <property type="nucleotide sequence ID" value="NZ_QLLL01000003.1"/>
</dbReference>